<reference evidence="2" key="1">
    <citation type="submission" date="2006-02" db="EMBL/GenBank/DDBJ databases">
        <title>Complete sequence of plasmid 1 of Rhodoferax ferrireducens DSM 15236.</title>
        <authorList>
            <person name="Copeland A."/>
            <person name="Lucas S."/>
            <person name="Lapidus A."/>
            <person name="Barry K."/>
            <person name="Detter J.C."/>
            <person name="Glavina del Rio T."/>
            <person name="Hammon N."/>
            <person name="Israni S."/>
            <person name="Pitluck S."/>
            <person name="Brettin T."/>
            <person name="Bruce D."/>
            <person name="Han C."/>
            <person name="Tapia R."/>
            <person name="Gilna P."/>
            <person name="Kiss H."/>
            <person name="Schmutz J."/>
            <person name="Larimer F."/>
            <person name="Land M."/>
            <person name="Kyrpides N."/>
            <person name="Ivanova N."/>
            <person name="Richardson P."/>
        </authorList>
    </citation>
    <scope>NUCLEOTIDE SEQUENCE [LARGE SCALE GENOMIC DNA]</scope>
    <source>
        <strain evidence="2">ATCC BAA-621 / DSM 15236 / T118</strain>
        <plasmid evidence="2">Plasmid pDSM15236</plasmid>
    </source>
</reference>
<dbReference type="EMBL" id="CP000268">
    <property type="protein sequence ID" value="ABD71964.1"/>
    <property type="molecule type" value="Genomic_DNA"/>
</dbReference>
<proteinExistence type="predicted"/>
<name>Q21QI1_ALBFT</name>
<dbReference type="Proteomes" id="UP000008332">
    <property type="component" value="Plasmid unnamed1"/>
</dbReference>
<keyword evidence="2" id="KW-1185">Reference proteome</keyword>
<protein>
    <submittedName>
        <fullName evidence="1">Uncharacterized protein</fullName>
    </submittedName>
</protein>
<dbReference type="KEGG" id="rfr:Rfer_4277"/>
<dbReference type="HOGENOM" id="CLU_1165122_0_0_4"/>
<dbReference type="RefSeq" id="WP_011458775.1">
    <property type="nucleotide sequence ID" value="NC_007901.1"/>
</dbReference>
<keyword evidence="1" id="KW-0614">Plasmid</keyword>
<gene>
    <name evidence="1" type="ordered locus">Rfer_4277</name>
</gene>
<organism evidence="1 2">
    <name type="scientific">Albidiferax ferrireducens (strain ATCC BAA-621 / DSM 15236 / T118)</name>
    <name type="common">Rhodoferax ferrireducens</name>
    <dbReference type="NCBI Taxonomy" id="338969"/>
    <lineage>
        <taxon>Bacteria</taxon>
        <taxon>Pseudomonadati</taxon>
        <taxon>Pseudomonadota</taxon>
        <taxon>Betaproteobacteria</taxon>
        <taxon>Burkholderiales</taxon>
        <taxon>Comamonadaceae</taxon>
        <taxon>Rhodoferax</taxon>
    </lineage>
</organism>
<dbReference type="AlphaFoldDB" id="Q21QI1"/>
<evidence type="ECO:0000313" key="2">
    <source>
        <dbReference type="Proteomes" id="UP000008332"/>
    </source>
</evidence>
<sequence length="238" mass="26161">MTINFPLVIEGETSDLQVHAPGFLTEVKRGLGGVEPLTHHGRRSAICIADLVLQTQDDRLRLSDALQALPDEWAMAFHGVEAPVKTAASQVAATMSRLESGIALAFSPYEPTIEAAITDAKGEILVLLQQSCQTGSPSAARNSKYLSAHVTRRAHSGAVFGAIHEFCSSNEITVHCCDPDQGYQVTRWDFSRTEQARAFLEEFDTHLDDLEYCRKSGLLQFCRLDLAQIIKATNILDF</sequence>
<accession>Q21QI1</accession>
<evidence type="ECO:0000313" key="1">
    <source>
        <dbReference type="EMBL" id="ABD71964.1"/>
    </source>
</evidence>
<geneLocation type="plasmid" evidence="2">
    <name>pDSM15236</name>
</geneLocation>